<accession>A0A8K0GXX8</accession>
<evidence type="ECO:0000256" key="6">
    <source>
        <dbReference type="ARBA" id="ARBA00023065"/>
    </source>
</evidence>
<dbReference type="Pfam" id="PF11744">
    <property type="entry name" value="ALMT"/>
    <property type="match status" value="1"/>
</dbReference>
<gene>
    <name evidence="11" type="ORF">FNV43_RR17743</name>
</gene>
<dbReference type="OrthoDB" id="68611at2759"/>
<dbReference type="InterPro" id="IPR020966">
    <property type="entry name" value="ALMT"/>
</dbReference>
<dbReference type="GO" id="GO:0015743">
    <property type="term" value="P:malate transport"/>
    <property type="evidence" value="ECO:0007669"/>
    <property type="project" value="InterPro"/>
</dbReference>
<feature type="transmembrane region" description="Helical" evidence="10">
    <location>
        <begin position="48"/>
        <end position="67"/>
    </location>
</feature>
<feature type="transmembrane region" description="Helical" evidence="10">
    <location>
        <begin position="127"/>
        <end position="147"/>
    </location>
</feature>
<keyword evidence="4 10" id="KW-0812">Transmembrane</keyword>
<organism evidence="11 12">
    <name type="scientific">Rhamnella rubrinervis</name>
    <dbReference type="NCBI Taxonomy" id="2594499"/>
    <lineage>
        <taxon>Eukaryota</taxon>
        <taxon>Viridiplantae</taxon>
        <taxon>Streptophyta</taxon>
        <taxon>Embryophyta</taxon>
        <taxon>Tracheophyta</taxon>
        <taxon>Spermatophyta</taxon>
        <taxon>Magnoliopsida</taxon>
        <taxon>eudicotyledons</taxon>
        <taxon>Gunneridae</taxon>
        <taxon>Pentapetalae</taxon>
        <taxon>rosids</taxon>
        <taxon>fabids</taxon>
        <taxon>Rosales</taxon>
        <taxon>Rhamnaceae</taxon>
        <taxon>rhamnoid group</taxon>
        <taxon>Rhamneae</taxon>
        <taxon>Rhamnella</taxon>
    </lineage>
</organism>
<evidence type="ECO:0000256" key="1">
    <source>
        <dbReference type="ARBA" id="ARBA00004141"/>
    </source>
</evidence>
<protein>
    <recommendedName>
        <fullName evidence="13">Aluminum-activated malate transporter 2</fullName>
    </recommendedName>
</protein>
<dbReference type="AlphaFoldDB" id="A0A8K0GXX8"/>
<evidence type="ECO:0000313" key="11">
    <source>
        <dbReference type="EMBL" id="KAF3439465.1"/>
    </source>
</evidence>
<feature type="region of interest" description="Disordered" evidence="9">
    <location>
        <begin position="447"/>
        <end position="469"/>
    </location>
</feature>
<evidence type="ECO:0000256" key="3">
    <source>
        <dbReference type="ARBA" id="ARBA00022448"/>
    </source>
</evidence>
<dbReference type="EMBL" id="VOIH02000008">
    <property type="protein sequence ID" value="KAF3439465.1"/>
    <property type="molecule type" value="Genomic_DNA"/>
</dbReference>
<sequence length="469" mass="52618">MESPNEERTGACRRVWRWLKSFPEKLWQKIVEFAWRLVKLGKEDPRRIVHSIKVGLTITLVSIFYYFEPVYDGLGDCAMWAVLTVIVVFEFSVGATLGRGLNRMLATLVAGALGVGAHRIATQLGGIGEPIVISVFVVLIAAIVTFMRFLPKMKARYDYGLMMFILTFCLISVSSYRDDDTIHLALKRLTTIIVGSCASVIMCICVWPVWIGVDLHNQIATNLEMLGSFLEGYADEYFKVSDEDGNSIDKSFLEGYKSVLTSKPSEENMANLARWEPRHGRFRYRHPWKQYLKVGTLARQCGYKVEALHGYLLSEMQTPLEVRNRLMEPCTMISKESSKALKELASTIRKMTKSSVPDLHVANSKAAAENLKSVLKSDWSKDVDLFEIIPGAAVASVLMEIATCTQQIAEAVLELESLANFKRPKPRVTPEDHLQVIQHGINGPHDHVITIDESSPTSGRNENSSTITR</sequence>
<dbReference type="Proteomes" id="UP000796880">
    <property type="component" value="Unassembled WGS sequence"/>
</dbReference>
<dbReference type="PANTHER" id="PTHR31086">
    <property type="entry name" value="ALUMINUM-ACTIVATED MALATE TRANSPORTER 10"/>
    <property type="match status" value="1"/>
</dbReference>
<evidence type="ECO:0000256" key="5">
    <source>
        <dbReference type="ARBA" id="ARBA00022989"/>
    </source>
</evidence>
<proteinExistence type="inferred from homology"/>
<evidence type="ECO:0000313" key="12">
    <source>
        <dbReference type="Proteomes" id="UP000796880"/>
    </source>
</evidence>
<keyword evidence="7 10" id="KW-0472">Membrane</keyword>
<comment type="caution">
    <text evidence="11">The sequence shown here is derived from an EMBL/GenBank/DDBJ whole genome shotgun (WGS) entry which is preliminary data.</text>
</comment>
<evidence type="ECO:0000256" key="8">
    <source>
        <dbReference type="ARBA" id="ARBA00023303"/>
    </source>
</evidence>
<evidence type="ECO:0000256" key="4">
    <source>
        <dbReference type="ARBA" id="ARBA00022692"/>
    </source>
</evidence>
<comment type="subcellular location">
    <subcellularLocation>
        <location evidence="1">Membrane</location>
        <topology evidence="1">Multi-pass membrane protein</topology>
    </subcellularLocation>
</comment>
<evidence type="ECO:0008006" key="13">
    <source>
        <dbReference type="Google" id="ProtNLM"/>
    </source>
</evidence>
<keyword evidence="8" id="KW-0407">Ion channel</keyword>
<evidence type="ECO:0000256" key="7">
    <source>
        <dbReference type="ARBA" id="ARBA00023136"/>
    </source>
</evidence>
<keyword evidence="12" id="KW-1185">Reference proteome</keyword>
<keyword evidence="5 10" id="KW-1133">Transmembrane helix</keyword>
<keyword evidence="6" id="KW-0406">Ion transport</keyword>
<keyword evidence="3" id="KW-0813">Transport</keyword>
<feature type="compositionally biased region" description="Polar residues" evidence="9">
    <location>
        <begin position="452"/>
        <end position="469"/>
    </location>
</feature>
<evidence type="ECO:0000256" key="9">
    <source>
        <dbReference type="SAM" id="MobiDB-lite"/>
    </source>
</evidence>
<feature type="transmembrane region" description="Helical" evidence="10">
    <location>
        <begin position="79"/>
        <end position="97"/>
    </location>
</feature>
<feature type="transmembrane region" description="Helical" evidence="10">
    <location>
        <begin position="159"/>
        <end position="177"/>
    </location>
</feature>
<comment type="similarity">
    <text evidence="2">Belongs to the aromatic acid exporter (TC 2.A.85) family.</text>
</comment>
<evidence type="ECO:0000256" key="10">
    <source>
        <dbReference type="SAM" id="Phobius"/>
    </source>
</evidence>
<name>A0A8K0GXX8_9ROSA</name>
<dbReference type="GO" id="GO:0016020">
    <property type="term" value="C:membrane"/>
    <property type="evidence" value="ECO:0007669"/>
    <property type="project" value="UniProtKB-SubCell"/>
</dbReference>
<dbReference type="GO" id="GO:0034220">
    <property type="term" value="P:monoatomic ion transmembrane transport"/>
    <property type="evidence" value="ECO:0007669"/>
    <property type="project" value="UniProtKB-KW"/>
</dbReference>
<evidence type="ECO:0000256" key="2">
    <source>
        <dbReference type="ARBA" id="ARBA00007079"/>
    </source>
</evidence>
<reference evidence="11" key="1">
    <citation type="submission" date="2020-03" db="EMBL/GenBank/DDBJ databases">
        <title>A high-quality chromosome-level genome assembly of a woody plant with both climbing and erect habits, Rhamnella rubrinervis.</title>
        <authorList>
            <person name="Lu Z."/>
            <person name="Yang Y."/>
            <person name="Zhu X."/>
            <person name="Sun Y."/>
        </authorList>
    </citation>
    <scope>NUCLEOTIDE SEQUENCE</scope>
    <source>
        <strain evidence="11">BYM</strain>
        <tissue evidence="11">Leaf</tissue>
    </source>
</reference>
<feature type="transmembrane region" description="Helical" evidence="10">
    <location>
        <begin position="189"/>
        <end position="210"/>
    </location>
</feature>